<evidence type="ECO:0000256" key="4">
    <source>
        <dbReference type="ARBA" id="ARBA00022679"/>
    </source>
</evidence>
<feature type="domain" description="RlmI-like PUA" evidence="8">
    <location>
        <begin position="7"/>
        <end position="72"/>
    </location>
</feature>
<evidence type="ECO:0000259" key="7">
    <source>
        <dbReference type="Pfam" id="PF10672"/>
    </source>
</evidence>
<dbReference type="CDD" id="cd11572">
    <property type="entry name" value="RlmI_M_like"/>
    <property type="match status" value="1"/>
</dbReference>
<dbReference type="InterPro" id="IPR041532">
    <property type="entry name" value="RlmI-like_PUA"/>
</dbReference>
<dbReference type="InterPro" id="IPR036974">
    <property type="entry name" value="PUA_sf"/>
</dbReference>
<evidence type="ECO:0000313" key="9">
    <source>
        <dbReference type="EMBL" id="MBB5693640.1"/>
    </source>
</evidence>
<evidence type="ECO:0000256" key="2">
    <source>
        <dbReference type="ARBA" id="ARBA00022490"/>
    </source>
</evidence>
<dbReference type="CDD" id="cd02440">
    <property type="entry name" value="AdoMet_MTases"/>
    <property type="match status" value="1"/>
</dbReference>
<dbReference type="GO" id="GO:0008168">
    <property type="term" value="F:methyltransferase activity"/>
    <property type="evidence" value="ECO:0007669"/>
    <property type="project" value="UniProtKB-KW"/>
</dbReference>
<dbReference type="RefSeq" id="WP_246418230.1">
    <property type="nucleotide sequence ID" value="NZ_JACIJD010000006.1"/>
</dbReference>
<dbReference type="Gene3D" id="3.40.50.150">
    <property type="entry name" value="Vaccinia Virus protein VP39"/>
    <property type="match status" value="1"/>
</dbReference>
<dbReference type="GO" id="GO:0003723">
    <property type="term" value="F:RNA binding"/>
    <property type="evidence" value="ECO:0007669"/>
    <property type="project" value="InterPro"/>
</dbReference>
<dbReference type="CDD" id="cd21153">
    <property type="entry name" value="PUA_RlmI"/>
    <property type="match status" value="1"/>
</dbReference>
<name>A0A840Y1Z8_9PROT</name>
<evidence type="ECO:0000313" key="10">
    <source>
        <dbReference type="Proteomes" id="UP000580654"/>
    </source>
</evidence>
<dbReference type="GO" id="GO:0032259">
    <property type="term" value="P:methylation"/>
    <property type="evidence" value="ECO:0007669"/>
    <property type="project" value="UniProtKB-KW"/>
</dbReference>
<comment type="similarity">
    <text evidence="6">Belongs to the methyltransferase superfamily. RlmI family.</text>
</comment>
<comment type="caution">
    <text evidence="9">The sequence shown here is derived from an EMBL/GenBank/DDBJ whole genome shotgun (WGS) entry which is preliminary data.</text>
</comment>
<dbReference type="Proteomes" id="UP000580654">
    <property type="component" value="Unassembled WGS sequence"/>
</dbReference>
<dbReference type="Pfam" id="PF17785">
    <property type="entry name" value="PUA_3"/>
    <property type="match status" value="1"/>
</dbReference>
<dbReference type="AlphaFoldDB" id="A0A840Y1Z8"/>
<protein>
    <submittedName>
        <fullName evidence="9">23S rRNA (Cytosine1962-C5)-methyltransferase</fullName>
        <ecNumber evidence="9">2.1.1.191</ecNumber>
    </submittedName>
</protein>
<dbReference type="EC" id="2.1.1.191" evidence="9"/>
<organism evidence="9 10">
    <name type="scientific">Muricoccus pecuniae</name>
    <dbReference type="NCBI Taxonomy" id="693023"/>
    <lineage>
        <taxon>Bacteria</taxon>
        <taxon>Pseudomonadati</taxon>
        <taxon>Pseudomonadota</taxon>
        <taxon>Alphaproteobacteria</taxon>
        <taxon>Acetobacterales</taxon>
        <taxon>Roseomonadaceae</taxon>
        <taxon>Muricoccus</taxon>
    </lineage>
</organism>
<evidence type="ECO:0000256" key="6">
    <source>
        <dbReference type="ARBA" id="ARBA00038091"/>
    </source>
</evidence>
<dbReference type="Gene3D" id="3.30.750.80">
    <property type="entry name" value="RNA methyltransferase domain (HRMD) like"/>
    <property type="match status" value="1"/>
</dbReference>
<evidence type="ECO:0000256" key="5">
    <source>
        <dbReference type="ARBA" id="ARBA00022691"/>
    </source>
</evidence>
<dbReference type="GO" id="GO:0005737">
    <property type="term" value="C:cytoplasm"/>
    <property type="evidence" value="ECO:0007669"/>
    <property type="project" value="UniProtKB-SubCell"/>
</dbReference>
<feature type="domain" description="S-adenosylmethionine-dependent methyltransferase" evidence="7">
    <location>
        <begin position="182"/>
        <end position="336"/>
    </location>
</feature>
<dbReference type="SUPFAM" id="SSF88697">
    <property type="entry name" value="PUA domain-like"/>
    <property type="match status" value="1"/>
</dbReference>
<accession>A0A840Y1Z8</accession>
<dbReference type="SUPFAM" id="SSF53335">
    <property type="entry name" value="S-adenosyl-L-methionine-dependent methyltransferases"/>
    <property type="match status" value="1"/>
</dbReference>
<dbReference type="Pfam" id="PF10672">
    <property type="entry name" value="Methyltrans_SAM"/>
    <property type="match status" value="1"/>
</dbReference>
<proteinExistence type="inferred from homology"/>
<comment type="subcellular location">
    <subcellularLocation>
        <location evidence="1">Cytoplasm</location>
    </subcellularLocation>
</comment>
<dbReference type="EMBL" id="JACIJD010000006">
    <property type="protein sequence ID" value="MBB5693640.1"/>
    <property type="molecule type" value="Genomic_DNA"/>
</dbReference>
<keyword evidence="10" id="KW-1185">Reference proteome</keyword>
<dbReference type="PANTHER" id="PTHR42873">
    <property type="entry name" value="RIBOSOMAL RNA LARGE SUBUNIT METHYLTRANSFERASE"/>
    <property type="match status" value="1"/>
</dbReference>
<dbReference type="Gene3D" id="2.30.130.10">
    <property type="entry name" value="PUA domain"/>
    <property type="match status" value="1"/>
</dbReference>
<keyword evidence="4 9" id="KW-0808">Transferase</keyword>
<dbReference type="InterPro" id="IPR019614">
    <property type="entry name" value="SAM-dep_methyl-trfase"/>
</dbReference>
<keyword evidence="5" id="KW-0949">S-adenosyl-L-methionine</keyword>
<evidence type="ECO:0000256" key="1">
    <source>
        <dbReference type="ARBA" id="ARBA00004496"/>
    </source>
</evidence>
<gene>
    <name evidence="9" type="ORF">FHS87_001673</name>
</gene>
<evidence type="ECO:0000256" key="3">
    <source>
        <dbReference type="ARBA" id="ARBA00022603"/>
    </source>
</evidence>
<sequence length="394" mass="42011">MSDLPILRLLPGRDRRAKAGHPWIFSNEVAMTPAARALPPGGAVRVEGDDGFRHGVHLFNPHSLIAARRLSRDPGAVIDDAFWAARIAEALALRQRLFPTPHYRLVHAEADGLPGLILDRYGDLVALQANTAGMELATPAILRALDELIAPRAVVARNEASVRALEGLPEVTALLRGTEATGTVEEGGVVFGVDPLGGQKTGWFFDQRENRARVAGLARGETVLDAFCHTGGFGLQAAAAGAARVTLLDRSEHALATAMETARRNGLEDRVEAVRGEAMEALERMGREGKRFGVVVVDPPAFAKSRKDIAAAVRAYSRLARLAAGLVVPGGILFIASCSHHVPAGEFADTVIAGLQRARRDARILAMTGAGPDHPVHPMLPESVYLKALTLQLS</sequence>
<dbReference type="InterPro" id="IPR029063">
    <property type="entry name" value="SAM-dependent_MTases_sf"/>
</dbReference>
<reference evidence="9 10" key="1">
    <citation type="submission" date="2020-08" db="EMBL/GenBank/DDBJ databases">
        <title>Genomic Encyclopedia of Type Strains, Phase IV (KMG-IV): sequencing the most valuable type-strain genomes for metagenomic binning, comparative biology and taxonomic classification.</title>
        <authorList>
            <person name="Goeker M."/>
        </authorList>
    </citation>
    <scope>NUCLEOTIDE SEQUENCE [LARGE SCALE GENOMIC DNA]</scope>
    <source>
        <strain evidence="9 10">DSM 25622</strain>
    </source>
</reference>
<keyword evidence="3 9" id="KW-0489">Methyltransferase</keyword>
<dbReference type="PANTHER" id="PTHR42873:SF1">
    <property type="entry name" value="S-ADENOSYLMETHIONINE-DEPENDENT METHYLTRANSFERASE DOMAIN-CONTAINING PROTEIN"/>
    <property type="match status" value="1"/>
</dbReference>
<evidence type="ECO:0000259" key="8">
    <source>
        <dbReference type="Pfam" id="PF17785"/>
    </source>
</evidence>
<dbReference type="InterPro" id="IPR015947">
    <property type="entry name" value="PUA-like_sf"/>
</dbReference>
<keyword evidence="2" id="KW-0963">Cytoplasm</keyword>